<name>A0A834G2U5_RHOSS</name>
<feature type="domain" description="UBP-type" evidence="4">
    <location>
        <begin position="98"/>
        <end position="209"/>
    </location>
</feature>
<keyword evidence="3" id="KW-0472">Membrane</keyword>
<dbReference type="InterPro" id="IPR001607">
    <property type="entry name" value="Znf_UBP"/>
</dbReference>
<feature type="transmembrane region" description="Helical" evidence="3">
    <location>
        <begin position="136"/>
        <end position="157"/>
    </location>
</feature>
<feature type="transmembrane region" description="Helical" evidence="3">
    <location>
        <begin position="103"/>
        <end position="124"/>
    </location>
</feature>
<organism evidence="5 6">
    <name type="scientific">Rhododendron simsii</name>
    <name type="common">Sims's rhododendron</name>
    <dbReference type="NCBI Taxonomy" id="118357"/>
    <lineage>
        <taxon>Eukaryota</taxon>
        <taxon>Viridiplantae</taxon>
        <taxon>Streptophyta</taxon>
        <taxon>Embryophyta</taxon>
        <taxon>Tracheophyta</taxon>
        <taxon>Spermatophyta</taxon>
        <taxon>Magnoliopsida</taxon>
        <taxon>eudicotyledons</taxon>
        <taxon>Gunneridae</taxon>
        <taxon>Pentapetalae</taxon>
        <taxon>asterids</taxon>
        <taxon>Ericales</taxon>
        <taxon>Ericaceae</taxon>
        <taxon>Ericoideae</taxon>
        <taxon>Rhodoreae</taxon>
        <taxon>Rhododendron</taxon>
    </lineage>
</organism>
<feature type="coiled-coil region" evidence="2">
    <location>
        <begin position="413"/>
        <end position="440"/>
    </location>
</feature>
<dbReference type="PANTHER" id="PTHR24007">
    <property type="entry name" value="BRCA1-ASSOCIATED PROTEIN"/>
    <property type="match status" value="1"/>
</dbReference>
<evidence type="ECO:0000256" key="3">
    <source>
        <dbReference type="SAM" id="Phobius"/>
    </source>
</evidence>
<evidence type="ECO:0000313" key="5">
    <source>
        <dbReference type="EMBL" id="KAF7123997.1"/>
    </source>
</evidence>
<dbReference type="FunFam" id="3.80.10.10:FF:001151">
    <property type="entry name" value="F-box/LRR-repeat protein 14"/>
    <property type="match status" value="1"/>
</dbReference>
<dbReference type="FunFam" id="1.20.1280.50:FF:000023">
    <property type="entry name" value="F-box/LRR-repeat protein 4"/>
    <property type="match status" value="1"/>
</dbReference>
<keyword evidence="3" id="KW-1133">Transmembrane helix</keyword>
<keyword evidence="1" id="KW-0863">Zinc-finger</keyword>
<dbReference type="Proteomes" id="UP000626092">
    <property type="component" value="Unassembled WGS sequence"/>
</dbReference>
<keyword evidence="1" id="KW-0862">Zinc</keyword>
<dbReference type="InterPro" id="IPR011422">
    <property type="entry name" value="BRAP2/ETP1_RRM"/>
</dbReference>
<reference evidence="5" key="1">
    <citation type="submission" date="2019-11" db="EMBL/GenBank/DDBJ databases">
        <authorList>
            <person name="Liu Y."/>
            <person name="Hou J."/>
            <person name="Li T.-Q."/>
            <person name="Guan C.-H."/>
            <person name="Wu X."/>
            <person name="Wu H.-Z."/>
            <person name="Ling F."/>
            <person name="Zhang R."/>
            <person name="Shi X.-G."/>
            <person name="Ren J.-P."/>
            <person name="Chen E.-F."/>
            <person name="Sun J.-M."/>
        </authorList>
    </citation>
    <scope>NUCLEOTIDE SEQUENCE</scope>
    <source>
        <strain evidence="5">Adult_tree_wgs_1</strain>
        <tissue evidence="5">Leaves</tissue>
    </source>
</reference>
<keyword evidence="2" id="KW-0175">Coiled coil</keyword>
<dbReference type="Gene3D" id="3.80.10.10">
    <property type="entry name" value="Ribonuclease Inhibitor"/>
    <property type="match status" value="2"/>
</dbReference>
<keyword evidence="1" id="KW-0479">Metal-binding</keyword>
<accession>A0A834G2U5</accession>
<dbReference type="Pfam" id="PF25372">
    <property type="entry name" value="DUF7885"/>
    <property type="match status" value="1"/>
</dbReference>
<gene>
    <name evidence="5" type="ORF">RHSIM_Rhsim12G0188800</name>
</gene>
<dbReference type="GO" id="GO:0005737">
    <property type="term" value="C:cytoplasm"/>
    <property type="evidence" value="ECO:0007669"/>
    <property type="project" value="TreeGrafter"/>
</dbReference>
<protein>
    <recommendedName>
        <fullName evidence="4">UBP-type domain-containing protein</fullName>
    </recommendedName>
</protein>
<dbReference type="InterPro" id="IPR057207">
    <property type="entry name" value="FBXL15_LRR"/>
</dbReference>
<comment type="caution">
    <text evidence="5">The sequence shown here is derived from an EMBL/GenBank/DDBJ whole genome shotgun (WGS) entry which is preliminary data.</text>
</comment>
<dbReference type="EMBL" id="WJXA01000012">
    <property type="protein sequence ID" value="KAF7123997.1"/>
    <property type="molecule type" value="Genomic_DNA"/>
</dbReference>
<dbReference type="Gene3D" id="3.30.40.10">
    <property type="entry name" value="Zinc/RING finger domain, C3HC4 (zinc finger)"/>
    <property type="match status" value="1"/>
</dbReference>
<evidence type="ECO:0000259" key="4">
    <source>
        <dbReference type="PROSITE" id="PS50271"/>
    </source>
</evidence>
<proteinExistence type="predicted"/>
<dbReference type="GO" id="GO:0008270">
    <property type="term" value="F:zinc ion binding"/>
    <property type="evidence" value="ECO:0007669"/>
    <property type="project" value="UniProtKB-KW"/>
</dbReference>
<keyword evidence="6" id="KW-1185">Reference proteome</keyword>
<dbReference type="GO" id="GO:0061630">
    <property type="term" value="F:ubiquitin protein ligase activity"/>
    <property type="evidence" value="ECO:0007669"/>
    <property type="project" value="TreeGrafter"/>
</dbReference>
<evidence type="ECO:0000313" key="6">
    <source>
        <dbReference type="Proteomes" id="UP000626092"/>
    </source>
</evidence>
<keyword evidence="3" id="KW-0812">Transmembrane</keyword>
<dbReference type="FunFam" id="3.80.10.10:FF:000690">
    <property type="entry name" value="F-box/LRR-repeat protein 14"/>
    <property type="match status" value="1"/>
</dbReference>
<sequence>MTYADFCQFCGSFIQHILEMRIVRNDGVEDKYSVLIRFDDQSSTDAFYKHFNGRHFSSLEVLFTFDVQYTGSIEHAQSAPASSTEQPSCVRGWTKTLVEFSQLSAIILSTALVFLNGQILLARYADIASSSLKSQFVLFAKLLRISGFVFFVVLLVVEGHAITHWKDTQHCYSLELDTQRVWDYVGDNYVHRLIQSKTDGKLVEFNQCAHVDEGCGSCNCSVDPGFSEALLNSKVESVMFLSPFLFGFVCNSCSSAFLVRSAIPWYYVASNLQHSFDINLQIISEYNDLLTTQLENQKIVSSYFHSDNLVIQDAISCFSMTSDLMPTKLVASVPGIGFSDNYPYFETLIREVEEETEREISEAIEKAVSGSQKLQKMQAKLDKCVKEKGFLDELNENLLKNQEIWKAKMLEIEAREKKALKVKDNKVQELEEQLRELMACLETGNMVEELPKLDETKDSCVLPVLEESALRSSDDGDKNSIPVNQAPWVPRGGFVLVPALCNETFPISNLPIAFEIQIFIMEESLAIDNLFLKTKRKASPMDDLPDQLVWDILGRIKKTTDRNSACLACKRLYHLDNEQRKSLRVGCGLDPANQALTSLCNRFPTLTRVDIVYSGWMSKLGKQLDDQGLLILSNNCPCLTDLTLSYCTFITNAGLTYLSSCSNLSALKLIFTPRINGCGILSLVVGCKNLKSLHLIRCLNVSSVEWLEYLGKLEVLEDLSIKNCRAIGEGDLIKLGPSWRKLKRLQFEVDANYRYMKLYDRLAVDRWLKQWVPCESMEELNLVNCIISPGRGLACVMAKCMNLEKIHLDMCVGLRDCDIIGLARKSSKLRSISLRVPSDFSIPLLVSDPVRLTDESLKAIAENCSLLESVRLSFSGGEFLSFSSFTLNGILTLIKMCPIRELSLDQVYLFNDDGMEALCSAEYLETLELASCQKISDDGLQHISRFPRLCVLRLNKCLGVTDDGLKPLVGSYKLDSLVVEDCPQISERGVQGVAKLVTFKEDLSWM</sequence>
<dbReference type="PROSITE" id="PS50271">
    <property type="entry name" value="ZF_UBP"/>
    <property type="match status" value="1"/>
</dbReference>
<evidence type="ECO:0000256" key="2">
    <source>
        <dbReference type="SAM" id="Coils"/>
    </source>
</evidence>
<dbReference type="SUPFAM" id="SSF52047">
    <property type="entry name" value="RNI-like"/>
    <property type="match status" value="2"/>
</dbReference>
<dbReference type="SMART" id="SM00367">
    <property type="entry name" value="LRR_CC"/>
    <property type="match status" value="6"/>
</dbReference>
<dbReference type="InterPro" id="IPR006553">
    <property type="entry name" value="Leu-rich_rpt_Cys-con_subtyp"/>
</dbReference>
<dbReference type="InterPro" id="IPR032675">
    <property type="entry name" value="LRR_dom_sf"/>
</dbReference>
<dbReference type="CDD" id="cd22159">
    <property type="entry name" value="F-box_AtTIR1-like"/>
    <property type="match status" value="1"/>
</dbReference>
<dbReference type="OrthoDB" id="550575at2759"/>
<evidence type="ECO:0000256" key="1">
    <source>
        <dbReference type="PROSITE-ProRule" id="PRU00502"/>
    </source>
</evidence>
<dbReference type="Pfam" id="PF07576">
    <property type="entry name" value="BRAP2"/>
    <property type="match status" value="1"/>
</dbReference>
<dbReference type="GO" id="GO:0007265">
    <property type="term" value="P:Ras protein signal transduction"/>
    <property type="evidence" value="ECO:0007669"/>
    <property type="project" value="TreeGrafter"/>
</dbReference>
<dbReference type="AlphaFoldDB" id="A0A834G2U5"/>
<dbReference type="SUPFAM" id="SSF57850">
    <property type="entry name" value="RING/U-box"/>
    <property type="match status" value="1"/>
</dbReference>
<dbReference type="PANTHER" id="PTHR24007:SF7">
    <property type="entry name" value="BRCA1-ASSOCIATED PROTEIN"/>
    <property type="match status" value="1"/>
</dbReference>
<dbReference type="InterPro" id="IPR013083">
    <property type="entry name" value="Znf_RING/FYVE/PHD"/>
</dbReference>
<dbReference type="Pfam" id="PF02148">
    <property type="entry name" value="zf-UBP"/>
    <property type="match status" value="1"/>
</dbReference>
<dbReference type="GO" id="GO:0016567">
    <property type="term" value="P:protein ubiquitination"/>
    <property type="evidence" value="ECO:0007669"/>
    <property type="project" value="TreeGrafter"/>
</dbReference>